<feature type="compositionally biased region" description="Polar residues" evidence="1">
    <location>
        <begin position="972"/>
        <end position="983"/>
    </location>
</feature>
<keyword evidence="3" id="KW-1185">Reference proteome</keyword>
<dbReference type="EMBL" id="BNJQ01000008">
    <property type="protein sequence ID" value="GHP04668.1"/>
    <property type="molecule type" value="Genomic_DNA"/>
</dbReference>
<name>A0A830HD49_9CHLO</name>
<sequence length="1165" mass="134850">MAPTRLDGGCAIVKARVQLAHLVVGHNQENLGKHTSETHQLDTVGHKQALNSSTETKVRANTKISTRADVSVSTLQALRRCQSLLAQTNHARRTSLTKYRVLVHWQRAASLKRRCEIKCIRHILRRGLKEQDRTFASWRWYVQARKSKRATLRQLVLIWLRRKLRHCFSVWVLYVLYSSSPLGMAARSSRLDSSDNSRVLLCHQRNATICQHRAGLYRCLRNALGVNSRECSPRSLKSNRQKADEQVHDTRTTSENSENRLKELAEKKILLRRCLVASFSAWRLRARCNRASRGLLFRQEAYVKRRRLSAAILAWHTKRRKANVVSEWRIVVMSMRRARAIAGRRLKAVRHASLAASFKSWEELALRRRLILRALMVASHNQLRWERSALARMFRAWHYALAGRDETARRCAMRMRRFAVSRAYLAWHSHATWRRATRRRLGLAYRRVVARALNQWALRVSSRRNALRMLRSATRRVFRVSLAVSLRKWRFTVRSERATRRARAIAGRRLKAARHASLAASFKSWEELALRRRLILRALMVASHNQLRWERSALARMFRAWHYALAGRDETARRCAMRMRRFAVSRAYLAWHSHATWRRATRRRLGLAYRRVVARALNQWALRVSSRRNALRMLRSATRRVFRVSLAVSLRKWRFTVRSERATRRARAIAGRRLKAARHASLAASFKSWEELALRRRLILRALMVASHNQLRWERSALARMFRAWHYALAGRDETARRCAMRMRRFAVSRAYLAWHSHATWRRATRRRLGLAYRRVVARALNQWALRVSSRRNALRMLRSATRRVFRVSLAVSLRKWRFTVRSERATRRARAIAGRRLKAARHASLAASFKSWEELALRRRLILRALMVASHNQLRWERSALARMFRAWHYALAGRDETARRCAMRMRRFAVSRAYLAYDDETVAFAFEHWRLFVAQQMRGRYGLALKWIADTAAVEPALAKRSRALRKLKQSSNQHEPTTNGDPAFSLTPKPRWLPPGVALHDLQGALLTPLSGMMASKSYAAASPAAGAARRRKSLKMSPVAPALPTTDPQHGMERRTKTQEHAQSVTPARLVGYSPVSVLNICSEDSPSPVQASRSSSTFVDDNAARLKQSAGKRHVLERIEAGAATLLAMHRNDTANSGPWETGRSFEVGEFFPMTKMGDE</sequence>
<organism evidence="2 3">
    <name type="scientific">Pycnococcus provasolii</name>
    <dbReference type="NCBI Taxonomy" id="41880"/>
    <lineage>
        <taxon>Eukaryota</taxon>
        <taxon>Viridiplantae</taxon>
        <taxon>Chlorophyta</taxon>
        <taxon>Pseudoscourfieldiophyceae</taxon>
        <taxon>Pseudoscourfieldiales</taxon>
        <taxon>Pycnococcaceae</taxon>
        <taxon>Pycnococcus</taxon>
    </lineage>
</organism>
<feature type="region of interest" description="Disordered" evidence="1">
    <location>
        <begin position="967"/>
        <end position="990"/>
    </location>
</feature>
<dbReference type="Proteomes" id="UP000660262">
    <property type="component" value="Unassembled WGS sequence"/>
</dbReference>
<evidence type="ECO:0000313" key="2">
    <source>
        <dbReference type="EMBL" id="GHP04668.1"/>
    </source>
</evidence>
<comment type="caution">
    <text evidence="2">The sequence shown here is derived from an EMBL/GenBank/DDBJ whole genome shotgun (WGS) entry which is preliminary data.</text>
</comment>
<proteinExistence type="predicted"/>
<dbReference type="AlphaFoldDB" id="A0A830HD49"/>
<reference evidence="2" key="1">
    <citation type="submission" date="2020-10" db="EMBL/GenBank/DDBJ databases">
        <title>Unveiling of a novel bifunctional photoreceptor, Dualchrome1, isolated from a cosmopolitan green alga.</title>
        <authorList>
            <person name="Suzuki S."/>
            <person name="Kawachi M."/>
        </authorList>
    </citation>
    <scope>NUCLEOTIDE SEQUENCE</scope>
    <source>
        <strain evidence="2">NIES 2893</strain>
    </source>
</reference>
<evidence type="ECO:0000256" key="1">
    <source>
        <dbReference type="SAM" id="MobiDB-lite"/>
    </source>
</evidence>
<gene>
    <name evidence="2" type="ORF">PPROV_000342200</name>
</gene>
<feature type="region of interest" description="Disordered" evidence="1">
    <location>
        <begin position="230"/>
        <end position="257"/>
    </location>
</feature>
<feature type="compositionally biased region" description="Basic and acidic residues" evidence="1">
    <location>
        <begin position="241"/>
        <end position="257"/>
    </location>
</feature>
<feature type="region of interest" description="Disordered" evidence="1">
    <location>
        <begin position="1033"/>
        <end position="1056"/>
    </location>
</feature>
<evidence type="ECO:0000313" key="3">
    <source>
        <dbReference type="Proteomes" id="UP000660262"/>
    </source>
</evidence>
<protein>
    <submittedName>
        <fullName evidence="2">Uncharacterized protein</fullName>
    </submittedName>
</protein>
<accession>A0A830HD49</accession>